<dbReference type="Proteomes" id="UP000250358">
    <property type="component" value="Unassembled WGS sequence"/>
</dbReference>
<evidence type="ECO:0000259" key="1">
    <source>
        <dbReference type="Pfam" id="PF02796"/>
    </source>
</evidence>
<dbReference type="SUPFAM" id="SSF54060">
    <property type="entry name" value="His-Me finger endonucleases"/>
    <property type="match status" value="1"/>
</dbReference>
<evidence type="ECO:0000313" key="3">
    <source>
        <dbReference type="Proteomes" id="UP000250358"/>
    </source>
</evidence>
<evidence type="ECO:0000313" key="2">
    <source>
        <dbReference type="EMBL" id="SPU44245.1"/>
    </source>
</evidence>
<organism evidence="2 3">
    <name type="scientific">Brevundimonas diminuta</name>
    <name type="common">Pseudomonas diminuta</name>
    <dbReference type="NCBI Taxonomy" id="293"/>
    <lineage>
        <taxon>Bacteria</taxon>
        <taxon>Pseudomonadati</taxon>
        <taxon>Pseudomonadota</taxon>
        <taxon>Alphaproteobacteria</taxon>
        <taxon>Caulobacterales</taxon>
        <taxon>Caulobacteraceae</taxon>
        <taxon>Brevundimonas</taxon>
    </lineage>
</organism>
<name>A0A2X1C717_BREDI</name>
<sequence>MAERAICSVEGCDKPHLARTYCNDHYRRFRRHGDPLGGGTGQGELRRWVDDVAMHHTGGECLIWPFGRHKDGYAQGRYPGLTTGRAYRAICELAHGAPPSPDHEAAHICGQGQAGCVAPNHLMWKTKRDNEADKVAHGTLMMGSAHVNSRLSESDVRVARMLVDAGMTHRAVAERFGVSRSTISLIVSGATWAWLD</sequence>
<reference evidence="2 3" key="1">
    <citation type="submission" date="2018-06" db="EMBL/GenBank/DDBJ databases">
        <authorList>
            <consortium name="Pathogen Informatics"/>
            <person name="Doyle S."/>
        </authorList>
    </citation>
    <scope>NUCLEOTIDE SEQUENCE [LARGE SCALE GENOMIC DNA]</scope>
    <source>
        <strain evidence="2 3">NCTC11165</strain>
    </source>
</reference>
<dbReference type="InterPro" id="IPR044925">
    <property type="entry name" value="His-Me_finger_sf"/>
</dbReference>
<dbReference type="AlphaFoldDB" id="A0A2X1C717"/>
<gene>
    <name evidence="2" type="ORF">NCTC11165_01647</name>
</gene>
<protein>
    <recommendedName>
        <fullName evidence="1">Resolvase HTH domain-containing protein</fullName>
    </recommendedName>
</protein>
<dbReference type="GO" id="GO:0000150">
    <property type="term" value="F:DNA strand exchange activity"/>
    <property type="evidence" value="ECO:0007669"/>
    <property type="project" value="InterPro"/>
</dbReference>
<feature type="domain" description="Resolvase HTH" evidence="1">
    <location>
        <begin position="153"/>
        <end position="183"/>
    </location>
</feature>
<dbReference type="EMBL" id="UAQM01000011">
    <property type="protein sequence ID" value="SPU44245.1"/>
    <property type="molecule type" value="Genomic_DNA"/>
</dbReference>
<dbReference type="InterPro" id="IPR006120">
    <property type="entry name" value="Resolvase_HTH_dom"/>
</dbReference>
<proteinExistence type="predicted"/>
<dbReference type="CDD" id="cd00569">
    <property type="entry name" value="HTH_Hin_like"/>
    <property type="match status" value="1"/>
</dbReference>
<dbReference type="Pfam" id="PF02796">
    <property type="entry name" value="HTH_7"/>
    <property type="match status" value="1"/>
</dbReference>
<dbReference type="GO" id="GO:0003677">
    <property type="term" value="F:DNA binding"/>
    <property type="evidence" value="ECO:0007669"/>
    <property type="project" value="InterPro"/>
</dbReference>
<dbReference type="Gene3D" id="1.10.10.60">
    <property type="entry name" value="Homeodomain-like"/>
    <property type="match status" value="1"/>
</dbReference>
<accession>A0A2X1C717</accession>